<dbReference type="CDD" id="cd05233">
    <property type="entry name" value="SDR_c"/>
    <property type="match status" value="1"/>
</dbReference>
<dbReference type="PANTHER" id="PTHR44196:SF1">
    <property type="entry name" value="DEHYDROGENASE_REDUCTASE SDR FAMILY MEMBER 7B"/>
    <property type="match status" value="1"/>
</dbReference>
<name>A0A517U3E0_9BACT</name>
<accession>A0A517U3E0</accession>
<dbReference type="PRINTS" id="PR00081">
    <property type="entry name" value="GDHRDH"/>
</dbReference>
<dbReference type="RefSeq" id="WP_145434830.1">
    <property type="nucleotide sequence ID" value="NZ_CP036339.1"/>
</dbReference>
<reference evidence="5 6" key="1">
    <citation type="submission" date="2019-02" db="EMBL/GenBank/DDBJ databases">
        <title>Deep-cultivation of Planctomycetes and their phenomic and genomic characterization uncovers novel biology.</title>
        <authorList>
            <person name="Wiegand S."/>
            <person name="Jogler M."/>
            <person name="Boedeker C."/>
            <person name="Pinto D."/>
            <person name="Vollmers J."/>
            <person name="Rivas-Marin E."/>
            <person name="Kohn T."/>
            <person name="Peeters S.H."/>
            <person name="Heuer A."/>
            <person name="Rast P."/>
            <person name="Oberbeckmann S."/>
            <person name="Bunk B."/>
            <person name="Jeske O."/>
            <person name="Meyerdierks A."/>
            <person name="Storesund J.E."/>
            <person name="Kallscheuer N."/>
            <person name="Luecker S."/>
            <person name="Lage O.M."/>
            <person name="Pohl T."/>
            <person name="Merkel B.J."/>
            <person name="Hornburger P."/>
            <person name="Mueller R.-W."/>
            <person name="Bruemmer F."/>
            <person name="Labrenz M."/>
            <person name="Spormann A.M."/>
            <person name="Op den Camp H."/>
            <person name="Overmann J."/>
            <person name="Amann R."/>
            <person name="Jetten M.S.M."/>
            <person name="Mascher T."/>
            <person name="Medema M.H."/>
            <person name="Devos D.P."/>
            <person name="Kaster A.-K."/>
            <person name="Ovreas L."/>
            <person name="Rohde M."/>
            <person name="Galperin M.Y."/>
            <person name="Jogler C."/>
        </authorList>
    </citation>
    <scope>NUCLEOTIDE SEQUENCE [LARGE SCALE GENOMIC DNA]</scope>
    <source>
        <strain evidence="5 6">I41</strain>
    </source>
</reference>
<comment type="similarity">
    <text evidence="1 3">Belongs to the short-chain dehydrogenases/reductases (SDR) family.</text>
</comment>
<feature type="compositionally biased region" description="Basic and acidic residues" evidence="4">
    <location>
        <begin position="265"/>
        <end position="282"/>
    </location>
</feature>
<feature type="region of interest" description="Disordered" evidence="4">
    <location>
        <begin position="261"/>
        <end position="282"/>
    </location>
</feature>
<dbReference type="AlphaFoldDB" id="A0A517U3E0"/>
<dbReference type="SUPFAM" id="SSF51735">
    <property type="entry name" value="NAD(P)-binding Rossmann-fold domains"/>
    <property type="match status" value="1"/>
</dbReference>
<dbReference type="InterPro" id="IPR020904">
    <property type="entry name" value="Sc_DH/Rdtase_CS"/>
</dbReference>
<proteinExistence type="inferred from homology"/>
<dbReference type="Proteomes" id="UP000317909">
    <property type="component" value="Chromosome"/>
</dbReference>
<dbReference type="EC" id="1.3.1.-" evidence="5"/>
<dbReference type="InterPro" id="IPR036291">
    <property type="entry name" value="NAD(P)-bd_dom_sf"/>
</dbReference>
<dbReference type="GO" id="GO:0016491">
    <property type="term" value="F:oxidoreductase activity"/>
    <property type="evidence" value="ECO:0007669"/>
    <property type="project" value="UniProtKB-KW"/>
</dbReference>
<evidence type="ECO:0000256" key="4">
    <source>
        <dbReference type="SAM" id="MobiDB-lite"/>
    </source>
</evidence>
<dbReference type="Gene3D" id="3.40.50.720">
    <property type="entry name" value="NAD(P)-binding Rossmann-like Domain"/>
    <property type="match status" value="1"/>
</dbReference>
<dbReference type="InterPro" id="IPR002347">
    <property type="entry name" value="SDR_fam"/>
</dbReference>
<dbReference type="PANTHER" id="PTHR44196">
    <property type="entry name" value="DEHYDROGENASE/REDUCTASE SDR FAMILY MEMBER 7B"/>
    <property type="match status" value="1"/>
</dbReference>
<sequence length="282" mass="30604">MRQIRGKTALVTGAASGIGRAIALRLAEEGARLYLLDVNPVALASAVGEAKARGVDVVGRHCDLSQPAQISAAVGHLLDQWGGVDVLVNNAGITYYGRTHKMAAEHWDQLLAINLQAPIQLIRELLPTLLSRDEAHILNVASICGLVGMSRVAAYTTSKFALVGLSETLRAEYSRQGIGVTALCPGLVDTNLFAAAPRGTDINENKQPPRWLLATPETIANRAVRAIYKNHGIVVVQPYARLTYLVKRWAPGLLDLGNRLRRRKQGPDKHRVAKPEEKRRAA</sequence>
<dbReference type="PRINTS" id="PR00080">
    <property type="entry name" value="SDRFAMILY"/>
</dbReference>
<keyword evidence="2 5" id="KW-0560">Oxidoreductase</keyword>
<gene>
    <name evidence="5" type="primary">actIII</name>
    <name evidence="5" type="ORF">I41_43460</name>
</gene>
<evidence type="ECO:0000256" key="3">
    <source>
        <dbReference type="RuleBase" id="RU000363"/>
    </source>
</evidence>
<evidence type="ECO:0000256" key="2">
    <source>
        <dbReference type="ARBA" id="ARBA00023002"/>
    </source>
</evidence>
<dbReference type="PROSITE" id="PS00061">
    <property type="entry name" value="ADH_SHORT"/>
    <property type="match status" value="1"/>
</dbReference>
<organism evidence="5 6">
    <name type="scientific">Lacipirellula limnantheis</name>
    <dbReference type="NCBI Taxonomy" id="2528024"/>
    <lineage>
        <taxon>Bacteria</taxon>
        <taxon>Pseudomonadati</taxon>
        <taxon>Planctomycetota</taxon>
        <taxon>Planctomycetia</taxon>
        <taxon>Pirellulales</taxon>
        <taxon>Lacipirellulaceae</taxon>
        <taxon>Lacipirellula</taxon>
    </lineage>
</organism>
<dbReference type="KEGG" id="llh:I41_43460"/>
<dbReference type="Pfam" id="PF00106">
    <property type="entry name" value="adh_short"/>
    <property type="match status" value="1"/>
</dbReference>
<evidence type="ECO:0000313" key="5">
    <source>
        <dbReference type="EMBL" id="QDT75137.1"/>
    </source>
</evidence>
<dbReference type="FunFam" id="3.40.50.720:FF:000084">
    <property type="entry name" value="Short-chain dehydrogenase reductase"/>
    <property type="match status" value="1"/>
</dbReference>
<dbReference type="GO" id="GO:0016020">
    <property type="term" value="C:membrane"/>
    <property type="evidence" value="ECO:0007669"/>
    <property type="project" value="TreeGrafter"/>
</dbReference>
<keyword evidence="6" id="KW-1185">Reference proteome</keyword>
<evidence type="ECO:0000313" key="6">
    <source>
        <dbReference type="Proteomes" id="UP000317909"/>
    </source>
</evidence>
<dbReference type="EMBL" id="CP036339">
    <property type="protein sequence ID" value="QDT75137.1"/>
    <property type="molecule type" value="Genomic_DNA"/>
</dbReference>
<protein>
    <submittedName>
        <fullName evidence="5">Ketoacyl reductase</fullName>
        <ecNumber evidence="5">1.3.1.-</ecNumber>
    </submittedName>
</protein>
<evidence type="ECO:0000256" key="1">
    <source>
        <dbReference type="ARBA" id="ARBA00006484"/>
    </source>
</evidence>
<dbReference type="OrthoDB" id="9810734at2"/>